<evidence type="ECO:0000256" key="5">
    <source>
        <dbReference type="ARBA" id="ARBA00022824"/>
    </source>
</evidence>
<keyword evidence="4 8" id="KW-0812">Transmembrane</keyword>
<keyword evidence="5 8" id="KW-0256">Endoplasmic reticulum</keyword>
<comment type="pathway">
    <text evidence="2 8">Protein modification; protein glycosylation.</text>
</comment>
<comment type="subcellular location">
    <subcellularLocation>
        <location evidence="1 8">Endoplasmic reticulum membrane</location>
        <topology evidence="1 8">Multi-pass membrane protein</topology>
    </subcellularLocation>
</comment>
<dbReference type="VEuPathDB" id="FungiDB:B1J91_B04499g"/>
<dbReference type="VEuPathDB" id="FungiDB:GWK60_B04367"/>
<dbReference type="EMBL" id="LLZZ01000119">
    <property type="protein sequence ID" value="KTB03518.1"/>
    <property type="molecule type" value="Genomic_DNA"/>
</dbReference>
<evidence type="ECO:0000256" key="8">
    <source>
        <dbReference type="RuleBase" id="RU361136"/>
    </source>
</evidence>
<evidence type="ECO:0000256" key="1">
    <source>
        <dbReference type="ARBA" id="ARBA00004477"/>
    </source>
</evidence>
<feature type="transmembrane region" description="Helical" evidence="8">
    <location>
        <begin position="76"/>
        <end position="94"/>
    </location>
</feature>
<comment type="function">
    <text evidence="8">Subunit of the oligosaccharyl transferase (OST) complex that catalyzes the initial transfer of a defined glycan (Glc(3)Man(9)GlcNAc(2) in eukaryotes) from the lipid carrier dolichol-pyrophosphate to an asparagine residue within an Asn-X-Ser/Thr consensus motif in nascent polypeptide chains, the first step in protein N-glycosylation. N-glycosylation occurs cotranslationally and the complex associates with the Sec61 complex at the channel-forming translocon complex that mediates protein translocation across the endoplasmic reticulum (ER). All subunits are required for a maximal enzyme activity.</text>
</comment>
<keyword evidence="7 8" id="KW-0472">Membrane</keyword>
<name>A0A0W0CVT9_CANGB</name>
<evidence type="ECO:0000256" key="3">
    <source>
        <dbReference type="ARBA" id="ARBA00009386"/>
    </source>
</evidence>
<dbReference type="OMA" id="YCCSVGT"/>
<dbReference type="GO" id="GO:0016740">
    <property type="term" value="F:transferase activity"/>
    <property type="evidence" value="ECO:0007669"/>
    <property type="project" value="UniProtKB-KW"/>
</dbReference>
<dbReference type="VEuPathDB" id="FungiDB:CAGL0B04499g"/>
<comment type="caution">
    <text evidence="9">The sequence shown here is derived from an EMBL/GenBank/DDBJ whole genome shotgun (WGS) entry which is preliminary data.</text>
</comment>
<accession>A0A0W0CVT9</accession>
<dbReference type="PhylomeDB" id="A0A0W0CVT9"/>
<dbReference type="OrthoDB" id="445566at2759"/>
<dbReference type="InterPro" id="IPR003038">
    <property type="entry name" value="DAD/Ost2"/>
</dbReference>
<proteinExistence type="inferred from homology"/>
<evidence type="ECO:0000256" key="2">
    <source>
        <dbReference type="ARBA" id="ARBA00004922"/>
    </source>
</evidence>
<feature type="transmembrane region" description="Helical" evidence="8">
    <location>
        <begin position="114"/>
        <end position="133"/>
    </location>
</feature>
<evidence type="ECO:0000313" key="10">
    <source>
        <dbReference type="Proteomes" id="UP000054886"/>
    </source>
</evidence>
<evidence type="ECO:0000313" key="9">
    <source>
        <dbReference type="EMBL" id="KTB03518.1"/>
    </source>
</evidence>
<reference evidence="9 10" key="1">
    <citation type="submission" date="2015-10" db="EMBL/GenBank/DDBJ databases">
        <title>Draft genomes sequences of Candida glabrata isolates 1A, 1B, 2A, 2B, 3A and 3B.</title>
        <authorList>
            <person name="Haavelsrud O.E."/>
            <person name="Gaustad P."/>
        </authorList>
    </citation>
    <scope>NUCLEOTIDE SEQUENCE [LARGE SCALE GENOMIC DNA]</scope>
    <source>
        <strain evidence="9">910700640</strain>
    </source>
</reference>
<dbReference type="UniPathway" id="UPA00378"/>
<keyword evidence="6 8" id="KW-1133">Transmembrane helix</keyword>
<dbReference type="VEuPathDB" id="FungiDB:GW608_B04367"/>
<dbReference type="Pfam" id="PF02109">
    <property type="entry name" value="DAD"/>
    <property type="match status" value="1"/>
</dbReference>
<dbReference type="Proteomes" id="UP000054886">
    <property type="component" value="Unassembled WGS sequence"/>
</dbReference>
<organism evidence="9 10">
    <name type="scientific">Candida glabrata</name>
    <name type="common">Yeast</name>
    <name type="synonym">Torulopsis glabrata</name>
    <dbReference type="NCBI Taxonomy" id="5478"/>
    <lineage>
        <taxon>Eukaryota</taxon>
        <taxon>Fungi</taxon>
        <taxon>Dikarya</taxon>
        <taxon>Ascomycota</taxon>
        <taxon>Saccharomycotina</taxon>
        <taxon>Saccharomycetes</taxon>
        <taxon>Saccharomycetales</taxon>
        <taxon>Saccharomycetaceae</taxon>
        <taxon>Nakaseomyces</taxon>
    </lineage>
</organism>
<dbReference type="VEuPathDB" id="FungiDB:GVI51_B04433"/>
<dbReference type="GO" id="GO:0008250">
    <property type="term" value="C:oligosaccharyltransferase complex"/>
    <property type="evidence" value="ECO:0007669"/>
    <property type="project" value="EnsemblFungi"/>
</dbReference>
<evidence type="ECO:0000256" key="7">
    <source>
        <dbReference type="ARBA" id="ARBA00023136"/>
    </source>
</evidence>
<feature type="transmembrane region" description="Helical" evidence="8">
    <location>
        <begin position="48"/>
        <end position="70"/>
    </location>
</feature>
<dbReference type="PANTHER" id="PTHR10705">
    <property type="entry name" value="DOLICHYL-DIPHOSPHOOLIGOSACCHARIDE--PROTEIN GLYCOSYLTRANSFERASE SUBUNIT DAD1"/>
    <property type="match status" value="1"/>
</dbReference>
<keyword evidence="9" id="KW-0808">Transferase</keyword>
<dbReference type="AlphaFoldDB" id="A0A0W0CVT9"/>
<gene>
    <name evidence="9" type="ORF">AO440_000354</name>
</gene>
<dbReference type="GO" id="GO:0006487">
    <property type="term" value="P:protein N-linked glycosylation"/>
    <property type="evidence" value="ECO:0007669"/>
    <property type="project" value="EnsemblFungi"/>
</dbReference>
<dbReference type="PANTHER" id="PTHR10705:SF0">
    <property type="entry name" value="DOLICHYL-DIPHOSPHOOLIGOSACCHARIDE--PROTEIN GLYCOSYLTRANSFERASE SUBUNIT DAD1"/>
    <property type="match status" value="1"/>
</dbReference>
<protein>
    <recommendedName>
        <fullName evidence="8">Dolichyl-diphosphooligosaccharide--protein glycosyltransferase subunit OST2</fullName>
        <shortName evidence="8">Oligosaccharyl transferase subunit OST2</shortName>
    </recommendedName>
</protein>
<evidence type="ECO:0000256" key="4">
    <source>
        <dbReference type="ARBA" id="ARBA00022692"/>
    </source>
</evidence>
<comment type="subunit">
    <text evidence="8">Component of the oligosaccharyltransferase (OST) complex.</text>
</comment>
<evidence type="ECO:0000256" key="6">
    <source>
        <dbReference type="ARBA" id="ARBA00022989"/>
    </source>
</evidence>
<comment type="similarity">
    <text evidence="3 8">Belongs to the DAD/OST2 family.</text>
</comment>
<dbReference type="PIRSF" id="PIRSF005588">
    <property type="entry name" value="DAD"/>
    <property type="match status" value="1"/>
</dbReference>
<sequence>MAGPKKVSSSKSSKDAQSGEVFNDFKEAINSSMKAYTTQVEGNNKLKLIDIFCVFLVLVGGIQFLFALLVRDSFPFNAFLAGFIMCVGQFVLLISLRLQILNQIEFPGISSNRAFAEFIIASLTLHFICLHFIN</sequence>